<name>A0A2K2G3N2_9SPHN</name>
<comment type="caution">
    <text evidence="1">The sequence shown here is derived from an EMBL/GenBank/DDBJ whole genome shotgun (WGS) entry which is preliminary data.</text>
</comment>
<evidence type="ECO:0000313" key="1">
    <source>
        <dbReference type="EMBL" id="PNU05655.1"/>
    </source>
</evidence>
<proteinExistence type="predicted"/>
<dbReference type="Proteomes" id="UP000236327">
    <property type="component" value="Unassembled WGS sequence"/>
</dbReference>
<gene>
    <name evidence="1" type="ORF">A8V01_14950</name>
</gene>
<evidence type="ECO:0000313" key="2">
    <source>
        <dbReference type="Proteomes" id="UP000236327"/>
    </source>
</evidence>
<organism evidence="1 2">
    <name type="scientific">Novosphingobium guangzhouense</name>
    <dbReference type="NCBI Taxonomy" id="1850347"/>
    <lineage>
        <taxon>Bacteria</taxon>
        <taxon>Pseudomonadati</taxon>
        <taxon>Pseudomonadota</taxon>
        <taxon>Alphaproteobacteria</taxon>
        <taxon>Sphingomonadales</taxon>
        <taxon>Sphingomonadaceae</taxon>
        <taxon>Novosphingobium</taxon>
    </lineage>
</organism>
<sequence>MWPIISSGRKPMLAADYVVRGLQDANPCPRAHSIEGIHAKKLGLPDAFPDRDTIEESRR</sequence>
<protein>
    <submittedName>
        <fullName evidence="1">Uncharacterized protein</fullName>
    </submittedName>
</protein>
<dbReference type="EMBL" id="LYMM01000023">
    <property type="protein sequence ID" value="PNU05655.1"/>
    <property type="molecule type" value="Genomic_DNA"/>
</dbReference>
<accession>A0A2K2G3N2</accession>
<dbReference type="AlphaFoldDB" id="A0A2K2G3N2"/>
<keyword evidence="2" id="KW-1185">Reference proteome</keyword>
<reference evidence="1 2" key="1">
    <citation type="submission" date="2016-05" db="EMBL/GenBank/DDBJ databases">
        <title>Complete genome sequence of Novosphingobium guangzhouense SA925(T).</title>
        <authorList>
            <person name="Sha S."/>
        </authorList>
    </citation>
    <scope>NUCLEOTIDE SEQUENCE [LARGE SCALE GENOMIC DNA]</scope>
    <source>
        <strain evidence="1 2">SA925</strain>
    </source>
</reference>